<dbReference type="AlphaFoldDB" id="A0A8X6PL27"/>
<dbReference type="GO" id="GO:0005634">
    <property type="term" value="C:nucleus"/>
    <property type="evidence" value="ECO:0007669"/>
    <property type="project" value="TreeGrafter"/>
</dbReference>
<sequence>MPNRTYITAEEKMMPGHKPMKDRLTLALCANASGDCKIKLLLVYHSENPRAFKSHKILKEKLQVMWGSNPKAWVTRKFFVEWVNLVFGPSVKKYLQEKNLPVQALLILDNSPAHPPNLEDGILEEFKFIKVLYLPPHTTPILQPIDQQVIYNFKKLYTKHLFRRYFEVTATTNLTLRVFWKDHFNIAICLKIIDQAWLGVTTRTLTSAWKMLWPEAVVERIYEELEPGMSVEEEIVSLGKSMGLEVEERDVNELVEEHTQELTTEEIQELQSQQYTEVMQEIGFEESEEEVISTSEIKEILGMWERVSQFVEKKHPEKVATGRASDLFNDTCLTHFRNILRGRKKQTSLDMFFINGLQVKARKI</sequence>
<dbReference type="InterPro" id="IPR004875">
    <property type="entry name" value="DDE_SF_endonuclease_dom"/>
</dbReference>
<keyword evidence="3" id="KW-1185">Reference proteome</keyword>
<dbReference type="PANTHER" id="PTHR19303:SF27">
    <property type="entry name" value="HTH CENPB-TYPE DOMAIN-CONTAINING PROTEIN"/>
    <property type="match status" value="1"/>
</dbReference>
<dbReference type="Proteomes" id="UP000887013">
    <property type="component" value="Unassembled WGS sequence"/>
</dbReference>
<dbReference type="OrthoDB" id="6417719at2759"/>
<feature type="domain" description="DDE-1" evidence="1">
    <location>
        <begin position="21"/>
        <end position="209"/>
    </location>
</feature>
<comment type="caution">
    <text evidence="2">The sequence shown here is derived from an EMBL/GenBank/DDBJ whole genome shotgun (WGS) entry which is preliminary data.</text>
</comment>
<dbReference type="PANTHER" id="PTHR19303">
    <property type="entry name" value="TRANSPOSON"/>
    <property type="match status" value="1"/>
</dbReference>
<gene>
    <name evidence="2" type="primary">TIGD1</name>
    <name evidence="2" type="ORF">NPIL_574691</name>
</gene>
<proteinExistence type="predicted"/>
<protein>
    <submittedName>
        <fullName evidence="2">Tigger transposable element-derived protein 1</fullName>
    </submittedName>
</protein>
<evidence type="ECO:0000313" key="2">
    <source>
        <dbReference type="EMBL" id="GFT76959.1"/>
    </source>
</evidence>
<dbReference type="InterPro" id="IPR050863">
    <property type="entry name" value="CenT-Element_Derived"/>
</dbReference>
<dbReference type="Pfam" id="PF03184">
    <property type="entry name" value="DDE_1"/>
    <property type="match status" value="1"/>
</dbReference>
<dbReference type="EMBL" id="BMAW01022256">
    <property type="protein sequence ID" value="GFT76959.1"/>
    <property type="molecule type" value="Genomic_DNA"/>
</dbReference>
<name>A0A8X6PL27_NEPPI</name>
<reference evidence="2" key="1">
    <citation type="submission" date="2020-08" db="EMBL/GenBank/DDBJ databases">
        <title>Multicomponent nature underlies the extraordinary mechanical properties of spider dragline silk.</title>
        <authorList>
            <person name="Kono N."/>
            <person name="Nakamura H."/>
            <person name="Mori M."/>
            <person name="Yoshida Y."/>
            <person name="Ohtoshi R."/>
            <person name="Malay A.D."/>
            <person name="Moran D.A.P."/>
            <person name="Tomita M."/>
            <person name="Numata K."/>
            <person name="Arakawa K."/>
        </authorList>
    </citation>
    <scope>NUCLEOTIDE SEQUENCE</scope>
</reference>
<evidence type="ECO:0000313" key="3">
    <source>
        <dbReference type="Proteomes" id="UP000887013"/>
    </source>
</evidence>
<evidence type="ECO:0000259" key="1">
    <source>
        <dbReference type="Pfam" id="PF03184"/>
    </source>
</evidence>
<organism evidence="2 3">
    <name type="scientific">Nephila pilipes</name>
    <name type="common">Giant wood spider</name>
    <name type="synonym">Nephila maculata</name>
    <dbReference type="NCBI Taxonomy" id="299642"/>
    <lineage>
        <taxon>Eukaryota</taxon>
        <taxon>Metazoa</taxon>
        <taxon>Ecdysozoa</taxon>
        <taxon>Arthropoda</taxon>
        <taxon>Chelicerata</taxon>
        <taxon>Arachnida</taxon>
        <taxon>Araneae</taxon>
        <taxon>Araneomorphae</taxon>
        <taxon>Entelegynae</taxon>
        <taxon>Araneoidea</taxon>
        <taxon>Nephilidae</taxon>
        <taxon>Nephila</taxon>
    </lineage>
</organism>
<accession>A0A8X6PL27</accession>
<dbReference type="GO" id="GO:0003677">
    <property type="term" value="F:DNA binding"/>
    <property type="evidence" value="ECO:0007669"/>
    <property type="project" value="TreeGrafter"/>
</dbReference>